<reference evidence="1 2" key="1">
    <citation type="submission" date="2024-02" db="EMBL/GenBank/DDBJ databases">
        <title>High-quality chromosome-scale genome assembly of Pensacola bahiagrass (Paspalum notatum Flugge var. saurae).</title>
        <authorList>
            <person name="Vega J.M."/>
            <person name="Podio M."/>
            <person name="Orjuela J."/>
            <person name="Siena L.A."/>
            <person name="Pessino S.C."/>
            <person name="Combes M.C."/>
            <person name="Mariac C."/>
            <person name="Albertini E."/>
            <person name="Pupilli F."/>
            <person name="Ortiz J.P.A."/>
            <person name="Leblanc O."/>
        </authorList>
    </citation>
    <scope>NUCLEOTIDE SEQUENCE [LARGE SCALE GENOMIC DNA]</scope>
    <source>
        <strain evidence="1">R1</strain>
        <tissue evidence="1">Leaf</tissue>
    </source>
</reference>
<evidence type="ECO:0000313" key="2">
    <source>
        <dbReference type="Proteomes" id="UP001341281"/>
    </source>
</evidence>
<dbReference type="EMBL" id="CP144752">
    <property type="protein sequence ID" value="WVZ89964.1"/>
    <property type="molecule type" value="Genomic_DNA"/>
</dbReference>
<name>A0AAQ3UIX1_PASNO</name>
<dbReference type="AlphaFoldDB" id="A0AAQ3UIX1"/>
<keyword evidence="2" id="KW-1185">Reference proteome</keyword>
<dbReference type="Proteomes" id="UP001341281">
    <property type="component" value="Chromosome 08"/>
</dbReference>
<evidence type="ECO:0008006" key="3">
    <source>
        <dbReference type="Google" id="ProtNLM"/>
    </source>
</evidence>
<proteinExistence type="predicted"/>
<protein>
    <recommendedName>
        <fullName evidence="3">Reverse transcriptase Ty1/copia-type domain-containing protein</fullName>
    </recommendedName>
</protein>
<gene>
    <name evidence="1" type="ORF">U9M48_036309</name>
</gene>
<accession>A0AAQ3UIX1</accession>
<organism evidence="1 2">
    <name type="scientific">Paspalum notatum var. saurae</name>
    <dbReference type="NCBI Taxonomy" id="547442"/>
    <lineage>
        <taxon>Eukaryota</taxon>
        <taxon>Viridiplantae</taxon>
        <taxon>Streptophyta</taxon>
        <taxon>Embryophyta</taxon>
        <taxon>Tracheophyta</taxon>
        <taxon>Spermatophyta</taxon>
        <taxon>Magnoliopsida</taxon>
        <taxon>Liliopsida</taxon>
        <taxon>Poales</taxon>
        <taxon>Poaceae</taxon>
        <taxon>PACMAD clade</taxon>
        <taxon>Panicoideae</taxon>
        <taxon>Andropogonodae</taxon>
        <taxon>Paspaleae</taxon>
        <taxon>Paspalinae</taxon>
        <taxon>Paspalum</taxon>
    </lineage>
</organism>
<dbReference type="PANTHER" id="PTHR11439">
    <property type="entry name" value="GAG-POL-RELATED RETROTRANSPOSON"/>
    <property type="match status" value="1"/>
</dbReference>
<dbReference type="PANTHER" id="PTHR11439:SF486">
    <property type="entry name" value="RLK (RECEPTOR-LIKE KINASE) PROTEIN, PUTATIVE-RELATED"/>
    <property type="match status" value="1"/>
</dbReference>
<sequence length="121" mass="14187">MNSIAKEFLVFQIKQWKEGTFIYQEKYTRDLLKRFKMDDCKPIDTPMSTNTVLNIDENGIKADQTLCRSMIGLLLYLCASRLDITFSVCLCARFQADPKEFHLTVMKRILQYLNHTPIVEK</sequence>
<evidence type="ECO:0000313" key="1">
    <source>
        <dbReference type="EMBL" id="WVZ89964.1"/>
    </source>
</evidence>